<evidence type="ECO:0000313" key="3">
    <source>
        <dbReference type="Proteomes" id="UP000504714"/>
    </source>
</evidence>
<name>A0A6L2ZQK8_9ENTR</name>
<organism evidence="2 3">
    <name type="scientific">Candidatus Regiella insecticola</name>
    <dbReference type="NCBI Taxonomy" id="138073"/>
    <lineage>
        <taxon>Bacteria</taxon>
        <taxon>Pseudomonadati</taxon>
        <taxon>Pseudomonadota</taxon>
        <taxon>Gammaproteobacteria</taxon>
        <taxon>Enterobacterales</taxon>
        <taxon>Enterobacteriaceae</taxon>
        <taxon>aphid secondary symbionts</taxon>
        <taxon>Candidatus Regiella</taxon>
    </lineage>
</organism>
<evidence type="ECO:0000313" key="2">
    <source>
        <dbReference type="EMBL" id="GFN46665.1"/>
    </source>
</evidence>
<reference evidence="2 3" key="1">
    <citation type="submission" date="2020-06" db="EMBL/GenBank/DDBJ databases">
        <title>The genome sequence of Candidatus Regiella insecticola strain Tut.</title>
        <authorList>
            <person name="Nikoh N."/>
            <person name="Tsuchida T."/>
            <person name="Koga R."/>
            <person name="Oshima K."/>
            <person name="Hattori M."/>
            <person name="Fukatsu T."/>
        </authorList>
    </citation>
    <scope>NUCLEOTIDE SEQUENCE [LARGE SCALE GENOMIC DNA]</scope>
    <source>
        <strain evidence="2 3">Tut</strain>
    </source>
</reference>
<protein>
    <submittedName>
        <fullName evidence="2">Putative conjugal transfer protein</fullName>
    </submittedName>
</protein>
<keyword evidence="1" id="KW-0175">Coiled coil</keyword>
<feature type="coiled-coil region" evidence="1">
    <location>
        <begin position="51"/>
        <end position="120"/>
    </location>
</feature>
<dbReference type="EMBL" id="BLXO01000004">
    <property type="protein sequence ID" value="GFN46665.1"/>
    <property type="molecule type" value="Genomic_DNA"/>
</dbReference>
<dbReference type="NCBIfam" id="TIGR02780">
    <property type="entry name" value="TrbJ_Ti"/>
    <property type="match status" value="1"/>
</dbReference>
<proteinExistence type="predicted"/>
<dbReference type="AlphaFoldDB" id="A0A6L2ZQK8"/>
<evidence type="ECO:0000256" key="1">
    <source>
        <dbReference type="SAM" id="Coils"/>
    </source>
</evidence>
<gene>
    <name evidence="2" type="primary">trbJ</name>
    <name evidence="2" type="ORF">RINTU1_23720</name>
</gene>
<dbReference type="InterPro" id="IPR014147">
    <property type="entry name" value="T4SS_TrbJ"/>
</dbReference>
<comment type="caution">
    <text evidence="2">The sequence shown here is derived from an EMBL/GenBank/DDBJ whole genome shotgun (WGS) entry which is preliminary data.</text>
</comment>
<dbReference type="SUPFAM" id="SSF101082">
    <property type="entry name" value="Typo IV secretion system protein TraC"/>
    <property type="match status" value="1"/>
</dbReference>
<accession>A0A6L2ZQK8</accession>
<dbReference type="RefSeq" id="WP_176488263.1">
    <property type="nucleotide sequence ID" value="NZ_BLXO01000004.1"/>
</dbReference>
<dbReference type="Proteomes" id="UP000504714">
    <property type="component" value="Unassembled WGS sequence"/>
</dbReference>
<sequence>MEKKIKKISVVKATVLAIVLGGVVSQRALSGIPTIDIGTIGQTTISATQQVLAVKKQVEQFATQVQQYEKQVEQYKIMYNNALKLENYTWDKAQSTMQSLMQAQNTLAQYKTKLGSLEKYLERYQTLASYLKSPCFTSAGCSASERQKILDAQAEASQAQKLVNDDVLKGIDQQQKSLSTEATRLTQLQTQAQGAKGQMQAIQATNQLASTQVNQMQQIRALLMAQQTAEATRNQVIADREAQEMAASRQLRNSANIQVDNKPATLSWGK</sequence>